<organism evidence="1 2">
    <name type="scientific">Sporanaerobium hydrogeniformans</name>
    <dbReference type="NCBI Taxonomy" id="3072179"/>
    <lineage>
        <taxon>Bacteria</taxon>
        <taxon>Bacillati</taxon>
        <taxon>Bacillota</taxon>
        <taxon>Clostridia</taxon>
        <taxon>Lachnospirales</taxon>
        <taxon>Lachnospiraceae</taxon>
        <taxon>Sporanaerobium</taxon>
    </lineage>
</organism>
<dbReference type="EMBL" id="PEDL01000002">
    <property type="protein sequence ID" value="PHV71798.1"/>
    <property type="molecule type" value="Genomic_DNA"/>
</dbReference>
<evidence type="ECO:0000313" key="2">
    <source>
        <dbReference type="Proteomes" id="UP000224460"/>
    </source>
</evidence>
<reference evidence="1" key="1">
    <citation type="submission" date="2017-10" db="EMBL/GenBank/DDBJ databases">
        <title>Genome sequence of cellulolytic Lachnospiraceae bacterium XHS1971 isolated from hotspring sediment.</title>
        <authorList>
            <person name="Vasudevan G."/>
            <person name="Joshi A.J."/>
            <person name="Hivarkar S."/>
            <person name="Lanjekar V.B."/>
            <person name="Dhakephalkar P.K."/>
            <person name="Dagar S."/>
        </authorList>
    </citation>
    <scope>NUCLEOTIDE SEQUENCE</scope>
    <source>
        <strain evidence="1">XHS1971</strain>
    </source>
</reference>
<dbReference type="Proteomes" id="UP000224460">
    <property type="component" value="Unassembled WGS sequence"/>
</dbReference>
<sequence length="201" mass="22877">MKAEGLKIILSGPSGSGKGTIVRELIKKEHFILSVSATTRLPRQGEQDGVHYFFKTKEEFETMIKDDELLEYAQFCDNYYGTPKTFIEESVKNGKDVILEIEVQGALQVKAIYPEALFVFVMPPTLTELENRLVGRNTETPAVIAQRLARAKEEVAFYKEYDYVVINDSLEEAICDIETIVAAEKLRSSRFKQEIEKVWNA</sequence>
<keyword evidence="1" id="KW-0808">Transferase</keyword>
<name>A0AC61DG47_9FIRM</name>
<evidence type="ECO:0000313" key="1">
    <source>
        <dbReference type="EMBL" id="PHV71798.1"/>
    </source>
</evidence>
<proteinExistence type="predicted"/>
<accession>A0AC61DG47</accession>
<keyword evidence="2" id="KW-1185">Reference proteome</keyword>
<keyword evidence="1" id="KW-0418">Kinase</keyword>
<comment type="caution">
    <text evidence="1">The sequence shown here is derived from an EMBL/GenBank/DDBJ whole genome shotgun (WGS) entry which is preliminary data.</text>
</comment>
<protein>
    <submittedName>
        <fullName evidence="1">Guanylate kinase</fullName>
    </submittedName>
</protein>
<gene>
    <name evidence="1" type="ORF">CS063_04375</name>
</gene>